<keyword evidence="2" id="KW-0408">Iron</keyword>
<dbReference type="Pfam" id="PF06155">
    <property type="entry name" value="GBBH-like_N"/>
    <property type="match status" value="1"/>
</dbReference>
<feature type="domain" description="Gamma-butyrobetaine hydroxylase-like N-terminal" evidence="3">
    <location>
        <begin position="10"/>
        <end position="89"/>
    </location>
</feature>
<dbReference type="Pfam" id="PF02597">
    <property type="entry name" value="ThiS"/>
    <property type="match status" value="1"/>
</dbReference>
<evidence type="ECO:0000256" key="1">
    <source>
        <dbReference type="ARBA" id="ARBA00022723"/>
    </source>
</evidence>
<reference evidence="4 5" key="1">
    <citation type="journal article" date="2018" name="ISME J.">
        <title>Endosymbiont genomes yield clues of tubeworm success.</title>
        <authorList>
            <person name="Li Y."/>
            <person name="Liles M.R."/>
            <person name="Halanych K.M."/>
        </authorList>
    </citation>
    <scope>NUCLEOTIDE SEQUENCE [LARGE SCALE GENOMIC DNA]</scope>
    <source>
        <strain evidence="4">A1464</strain>
    </source>
</reference>
<evidence type="ECO:0000313" key="4">
    <source>
        <dbReference type="EMBL" id="RDH81127.1"/>
    </source>
</evidence>
<evidence type="ECO:0000256" key="2">
    <source>
        <dbReference type="ARBA" id="ARBA00023004"/>
    </source>
</evidence>
<dbReference type="SUPFAM" id="SSF54285">
    <property type="entry name" value="MoaD/ThiS"/>
    <property type="match status" value="1"/>
</dbReference>
<dbReference type="PANTHER" id="PTHR35303">
    <property type="entry name" value="OS02G0197800 PROTEIN"/>
    <property type="match status" value="1"/>
</dbReference>
<dbReference type="Proteomes" id="UP000254266">
    <property type="component" value="Unassembled WGS sequence"/>
</dbReference>
<dbReference type="Gene3D" id="3.30.2020.30">
    <property type="match status" value="1"/>
</dbReference>
<dbReference type="InterPro" id="IPR010376">
    <property type="entry name" value="GBBH-like_N"/>
</dbReference>
<protein>
    <recommendedName>
        <fullName evidence="3">Gamma-butyrobetaine hydroxylase-like N-terminal domain-containing protein</fullName>
    </recommendedName>
</protein>
<dbReference type="InterPro" id="IPR038492">
    <property type="entry name" value="GBBH-like_N_sf"/>
</dbReference>
<dbReference type="GO" id="GO:0046872">
    <property type="term" value="F:metal ion binding"/>
    <property type="evidence" value="ECO:0007669"/>
    <property type="project" value="UniProtKB-KW"/>
</dbReference>
<dbReference type="AlphaFoldDB" id="A0A370DA11"/>
<keyword evidence="5" id="KW-1185">Reference proteome</keyword>
<organism evidence="4 5">
    <name type="scientific">endosymbiont of Galathealinum brachiosum</name>
    <dbReference type="NCBI Taxonomy" id="2200906"/>
    <lineage>
        <taxon>Bacteria</taxon>
        <taxon>Pseudomonadati</taxon>
        <taxon>Pseudomonadota</taxon>
        <taxon>Gammaproteobacteria</taxon>
        <taxon>sulfur-oxidizing symbionts</taxon>
    </lineage>
</organism>
<keyword evidence="1" id="KW-0479">Metal-binding</keyword>
<gene>
    <name evidence="4" type="ORF">DIZ80_13505</name>
</gene>
<sequence length="209" mass="24176">MSTKHTPTEIKLHQKSQLLEISFAEGENFKLPSEYLRTHAKSAEIETSEKPVFGKADIKLEKIEPQGNYALRLYFDDGYDSGIFSWDTFHELGTDYDANWAQYLTKLDKYGLKREPANKAAEGQATIRLMYFMTNMLKVTRKETEELPLPGSIRDIEKLLKLLRMRGEHWERMFAEDAVQITVNKQFAELFTKLEDGDEVAFVPVSKDI</sequence>
<proteinExistence type="predicted"/>
<dbReference type="InterPro" id="IPR003749">
    <property type="entry name" value="ThiS/MoaD-like"/>
</dbReference>
<accession>A0A370DA11</accession>
<comment type="caution">
    <text evidence="4">The sequence shown here is derived from an EMBL/GenBank/DDBJ whole genome shotgun (WGS) entry which is preliminary data.</text>
</comment>
<dbReference type="Gene3D" id="3.10.20.30">
    <property type="match status" value="1"/>
</dbReference>
<evidence type="ECO:0000313" key="5">
    <source>
        <dbReference type="Proteomes" id="UP000254266"/>
    </source>
</evidence>
<dbReference type="EMBL" id="QFXC01000013">
    <property type="protein sequence ID" value="RDH81127.1"/>
    <property type="molecule type" value="Genomic_DNA"/>
</dbReference>
<dbReference type="PANTHER" id="PTHR35303:SF5">
    <property type="entry name" value="OS02G0197800 PROTEIN"/>
    <property type="match status" value="1"/>
</dbReference>
<name>A0A370DA11_9GAMM</name>
<evidence type="ECO:0000259" key="3">
    <source>
        <dbReference type="Pfam" id="PF06155"/>
    </source>
</evidence>
<dbReference type="InterPro" id="IPR012675">
    <property type="entry name" value="Beta-grasp_dom_sf"/>
</dbReference>
<dbReference type="InterPro" id="IPR016155">
    <property type="entry name" value="Mopterin_synth/thiamin_S_b"/>
</dbReference>